<dbReference type="STRING" id="797277.SAMN05216198_1722"/>
<proteinExistence type="inferred from homology"/>
<name>A0A1H1RDP5_9GAMM</name>
<feature type="transmembrane region" description="Helical" evidence="6">
    <location>
        <begin position="37"/>
        <end position="57"/>
    </location>
</feature>
<evidence type="ECO:0000256" key="2">
    <source>
        <dbReference type="ARBA" id="ARBA00009773"/>
    </source>
</evidence>
<gene>
    <name evidence="7" type="ORF">SAMN05216198_1722</name>
</gene>
<dbReference type="PANTHER" id="PTHR21716:SF64">
    <property type="entry name" value="AI-2 TRANSPORT PROTEIN TQSA"/>
    <property type="match status" value="1"/>
</dbReference>
<feature type="transmembrane region" description="Helical" evidence="6">
    <location>
        <begin position="304"/>
        <end position="330"/>
    </location>
</feature>
<keyword evidence="5 6" id="KW-0472">Membrane</keyword>
<comment type="subcellular location">
    <subcellularLocation>
        <location evidence="1">Membrane</location>
        <topology evidence="1">Multi-pass membrane protein</topology>
    </subcellularLocation>
</comment>
<feature type="transmembrane region" description="Helical" evidence="6">
    <location>
        <begin position="149"/>
        <end position="168"/>
    </location>
</feature>
<dbReference type="InterPro" id="IPR002549">
    <property type="entry name" value="AI-2E-like"/>
</dbReference>
<keyword evidence="4 6" id="KW-1133">Transmembrane helix</keyword>
<feature type="transmembrane region" description="Helical" evidence="6">
    <location>
        <begin position="198"/>
        <end position="223"/>
    </location>
</feature>
<dbReference type="Proteomes" id="UP000243426">
    <property type="component" value="Chromosome I"/>
</dbReference>
<feature type="transmembrane region" description="Helical" evidence="6">
    <location>
        <begin position="69"/>
        <end position="87"/>
    </location>
</feature>
<dbReference type="EMBL" id="LT629748">
    <property type="protein sequence ID" value="SDS33686.1"/>
    <property type="molecule type" value="Genomic_DNA"/>
</dbReference>
<evidence type="ECO:0000256" key="1">
    <source>
        <dbReference type="ARBA" id="ARBA00004141"/>
    </source>
</evidence>
<protein>
    <submittedName>
        <fullName evidence="7">Predicted PurR-regulated permease PerM</fullName>
    </submittedName>
</protein>
<evidence type="ECO:0000256" key="5">
    <source>
        <dbReference type="ARBA" id="ARBA00023136"/>
    </source>
</evidence>
<dbReference type="RefSeq" id="WP_090272927.1">
    <property type="nucleotide sequence ID" value="NZ_LT629748.1"/>
</dbReference>
<keyword evidence="3 6" id="KW-0812">Transmembrane</keyword>
<feature type="transmembrane region" description="Helical" evidence="6">
    <location>
        <begin position="229"/>
        <end position="259"/>
    </location>
</feature>
<keyword evidence="8" id="KW-1185">Reference proteome</keyword>
<dbReference type="OrthoDB" id="9799225at2"/>
<evidence type="ECO:0000256" key="4">
    <source>
        <dbReference type="ARBA" id="ARBA00022989"/>
    </source>
</evidence>
<dbReference type="PANTHER" id="PTHR21716">
    <property type="entry name" value="TRANSMEMBRANE PROTEIN"/>
    <property type="match status" value="1"/>
</dbReference>
<accession>A0A1H1RDP5</accession>
<evidence type="ECO:0000256" key="6">
    <source>
        <dbReference type="SAM" id="Phobius"/>
    </source>
</evidence>
<evidence type="ECO:0000256" key="3">
    <source>
        <dbReference type="ARBA" id="ARBA00022692"/>
    </source>
</evidence>
<organism evidence="7 8">
    <name type="scientific">Halopseudomonas litoralis</name>
    <dbReference type="NCBI Taxonomy" id="797277"/>
    <lineage>
        <taxon>Bacteria</taxon>
        <taxon>Pseudomonadati</taxon>
        <taxon>Pseudomonadota</taxon>
        <taxon>Gammaproteobacteria</taxon>
        <taxon>Pseudomonadales</taxon>
        <taxon>Pseudomonadaceae</taxon>
        <taxon>Halopseudomonas</taxon>
    </lineage>
</organism>
<dbReference type="Pfam" id="PF01594">
    <property type="entry name" value="AI-2E_transport"/>
    <property type="match status" value="1"/>
</dbReference>
<feature type="transmembrane region" description="Helical" evidence="6">
    <location>
        <begin position="12"/>
        <end position="31"/>
    </location>
</feature>
<dbReference type="AlphaFoldDB" id="A0A1H1RDP5"/>
<comment type="similarity">
    <text evidence="2">Belongs to the autoinducer-2 exporter (AI-2E) (TC 2.A.86) family.</text>
</comment>
<reference evidence="8" key="1">
    <citation type="submission" date="2016-10" db="EMBL/GenBank/DDBJ databases">
        <authorList>
            <person name="Varghese N."/>
            <person name="Submissions S."/>
        </authorList>
    </citation>
    <scope>NUCLEOTIDE SEQUENCE [LARGE SCALE GENOMIC DNA]</scope>
    <source>
        <strain evidence="8">2SM5</strain>
    </source>
</reference>
<dbReference type="GO" id="GO:0016020">
    <property type="term" value="C:membrane"/>
    <property type="evidence" value="ECO:0007669"/>
    <property type="project" value="UniProtKB-SubCell"/>
</dbReference>
<sequence>MQLTPRLARQVPASLQWLIGAAALIIVLGGLKAINHILTPFLLAAFLAIICGPPLGWLQRRGIPGPISVLLLFSVVGLSFFLLFLALKDAAESLATQAPIYQYRFSGWLDGIRLMLLERGLPREFLPEAIPLPATATITGMARGIAAEIGQLTASTFMVLLIFMFMLLEERTLSDKLNAAFPSKPRARVRARRFLRSVYRYLLIKTGASATSGLLVGAGLTWLGVDFAILWGIVAGVLNFIPTIGSIIAAIPGVLVALLGLGIGEAVLALALYLAVNVSIGNIIEPRLLGRSLGLSPLVVLVSLMIWGYVFGPVGMLLAVPLTMIAKLALDSSPQTRWAGIMMSDEVRPNRQ</sequence>
<evidence type="ECO:0000313" key="8">
    <source>
        <dbReference type="Proteomes" id="UP000243426"/>
    </source>
</evidence>
<evidence type="ECO:0000313" key="7">
    <source>
        <dbReference type="EMBL" id="SDS33686.1"/>
    </source>
</evidence>
<dbReference type="GO" id="GO:0055085">
    <property type="term" value="P:transmembrane transport"/>
    <property type="evidence" value="ECO:0007669"/>
    <property type="project" value="TreeGrafter"/>
</dbReference>